<keyword evidence="2" id="KW-1185">Reference proteome</keyword>
<name>A0ACD5UPH2_AVESA</name>
<evidence type="ECO:0000313" key="1">
    <source>
        <dbReference type="EnsemblPlants" id="AVESA.00010b.r2.2CG0295450.1.CDS"/>
    </source>
</evidence>
<protein>
    <submittedName>
        <fullName evidence="1">Uncharacterized protein</fullName>
    </submittedName>
</protein>
<accession>A0ACD5UPH2</accession>
<dbReference type="EnsemblPlants" id="AVESA.00010b.r2.2CG0295450.1">
    <property type="protein sequence ID" value="AVESA.00010b.r2.2CG0295450.1.CDS"/>
    <property type="gene ID" value="AVESA.00010b.r2.2CG0295450"/>
</dbReference>
<dbReference type="Proteomes" id="UP001732700">
    <property type="component" value="Chromosome 2C"/>
</dbReference>
<sequence length="1286" mass="141370">MESDGEVSQPPPQGCGAGHRASDSLPTSAGGSVCVSCAAALLSSASAPSHHVSHVLASLSLALADPAFLGPLRAAHPRLLAAPLVEALAGAVARRDDALATQASDLAADLASAVGAPAASELVARLARVLSSGSLVKHLHTLHCLGALLNSIKDAVAYIGDDFSLFLNLVNDLCLPSDEIRGEILFLLFKLSLLNATPWDNICDNDNVDLSAIGRSLLQGSLEVLLKTQNDAVRLNCIALLLALAKKEAFDTLLLGDQSLIKSVDSENSTQTDDVPLDASTIVLFADAVKGSLLSTNLEVQTGTLDLIFHFLSLDANINVLLETLIDENVADYVFEVLRLSGNNDPLVISSIQVLSLLATSEERFKEKLAIGFSTMLPVLHYVAEIPFHPAQSQVLRLVWICIVNCSGILSLSQEEQIACTLTVILRRNDNGELGMCSETFVLVCSILIEILRSPSAHDIQRLPSFIEEASKHAISSTLPHGYNWAFLVPHSLRLLKEALIFCLEGNKDKISIEKDLEDSIIEICGTYLLHWLESAVVDGSDDETLGEILQIFHIILSSTSPSKQLKFAEMLASSSWFSLSFGFMGLFPTDHVKSVVYLVTSSIIDKILGCKYGETIRDAYIYLPSDPTELIYVLGQCSSEDFNLASCQCAILVILYGCSFYNERLVADSQLLSSVEQYILLNGGKFHYEITDSVMLTLLVHLYAFIRGISFSCSIPYSPEAEKTLFRVMAYKEWDFLFIRVHPIALKWLFQKGELMEPLALQMLNFCRNFCEDKTVVLPNSSHLVDIQMVAELIFSGETSLSSLLVSLLDQIIKDGTEDEVFSVVSVIAEILVISPCSSDQFTSCGIVDAVGGIYCSTYSSRIKTTCSFLIFNILYSASPMTVSREDEWLALTMKLLECFTSSLDYTSSDQEQKILIGIFCLILHHAASKVLIEPAKAIIFNRSLVSLTDGIIQEACAKGPSLFQHNQETDFGGFMIFILQLVFFSLRSLHAILDPSIDWQEFLQHSDNVQSFSVVGIPCHDLCRLMYFGPYPIKLIASQCMLELLARISDQRSYLNAELRCSAKYMKSIIAVTEGLVFSEDSRVAENCGSCLSMILCWEKFGSQENMVVRESKWSRLIMEEFAVALTAPGLTSKSFSNQQKIAAKIAVSLLKLSQAPDWLTPLFDSSLISGIVANLSARNVTADIVKLFSELRAKKYLTQEHIVALHNLFQVCRRQVYEGSSNSEFSEQKAEEKVARSSDDVRGLLFGIVLNQGAASCPFQMEQQKLLCEIDLFFQESSQQEQH</sequence>
<organism evidence="1 2">
    <name type="scientific">Avena sativa</name>
    <name type="common">Oat</name>
    <dbReference type="NCBI Taxonomy" id="4498"/>
    <lineage>
        <taxon>Eukaryota</taxon>
        <taxon>Viridiplantae</taxon>
        <taxon>Streptophyta</taxon>
        <taxon>Embryophyta</taxon>
        <taxon>Tracheophyta</taxon>
        <taxon>Spermatophyta</taxon>
        <taxon>Magnoliopsida</taxon>
        <taxon>Liliopsida</taxon>
        <taxon>Poales</taxon>
        <taxon>Poaceae</taxon>
        <taxon>BOP clade</taxon>
        <taxon>Pooideae</taxon>
        <taxon>Poodae</taxon>
        <taxon>Poeae</taxon>
        <taxon>Poeae Chloroplast Group 1 (Aveneae type)</taxon>
        <taxon>Aveninae</taxon>
        <taxon>Avena</taxon>
    </lineage>
</organism>
<reference evidence="1" key="1">
    <citation type="submission" date="2021-05" db="EMBL/GenBank/DDBJ databases">
        <authorList>
            <person name="Scholz U."/>
            <person name="Mascher M."/>
            <person name="Fiebig A."/>
        </authorList>
    </citation>
    <scope>NUCLEOTIDE SEQUENCE [LARGE SCALE GENOMIC DNA]</scope>
</reference>
<evidence type="ECO:0000313" key="2">
    <source>
        <dbReference type="Proteomes" id="UP001732700"/>
    </source>
</evidence>
<proteinExistence type="predicted"/>
<reference evidence="1" key="2">
    <citation type="submission" date="2025-09" db="UniProtKB">
        <authorList>
            <consortium name="EnsemblPlants"/>
        </authorList>
    </citation>
    <scope>IDENTIFICATION</scope>
</reference>